<keyword evidence="4" id="KW-1185">Reference proteome</keyword>
<reference evidence="3 4" key="1">
    <citation type="journal article" date="2016" name="Genome Biol. Evol.">
        <title>Divergent and convergent evolution of fungal pathogenicity.</title>
        <authorList>
            <person name="Shang Y."/>
            <person name="Xiao G."/>
            <person name="Zheng P."/>
            <person name="Cen K."/>
            <person name="Zhan S."/>
            <person name="Wang C."/>
        </authorList>
    </citation>
    <scope>NUCLEOTIDE SEQUENCE [LARGE SCALE GENOMIC DNA]</scope>
    <source>
        <strain evidence="3 4">ARSEF 2679</strain>
    </source>
</reference>
<dbReference type="PANTHER" id="PTHR28014:SF1">
    <property type="entry name" value="NEGATIVE REGULATOR OF RAS-CAMP PATHWAY"/>
    <property type="match status" value="1"/>
</dbReference>
<accession>A0A166W9C8</accession>
<dbReference type="InterPro" id="IPR021711">
    <property type="entry name" value="DUF3295"/>
</dbReference>
<dbReference type="AlphaFoldDB" id="A0A166W9C8"/>
<protein>
    <recommendedName>
        <fullName evidence="2">DUF3295 domain-containing protein</fullName>
    </recommendedName>
</protein>
<dbReference type="PANTHER" id="PTHR28014">
    <property type="entry name" value="NEGATIVE REGULATOR OF RAS-CAMP PATHWAY"/>
    <property type="match status" value="1"/>
</dbReference>
<feature type="region of interest" description="Disordered" evidence="1">
    <location>
        <begin position="19"/>
        <end position="45"/>
    </location>
</feature>
<dbReference type="STRING" id="1081104.A0A166W9C8"/>
<evidence type="ECO:0000256" key="1">
    <source>
        <dbReference type="SAM" id="MobiDB-lite"/>
    </source>
</evidence>
<evidence type="ECO:0000259" key="2">
    <source>
        <dbReference type="Pfam" id="PF11702"/>
    </source>
</evidence>
<dbReference type="RefSeq" id="XP_018699203.1">
    <property type="nucleotide sequence ID" value="XM_018853609.1"/>
</dbReference>
<dbReference type="GeneID" id="30026303"/>
<dbReference type="InterPro" id="IPR053043">
    <property type="entry name" value="Ras-cAMP_regulatory"/>
</dbReference>
<dbReference type="OrthoDB" id="5054775at2759"/>
<dbReference type="GO" id="GO:0000122">
    <property type="term" value="P:negative regulation of transcription by RNA polymerase II"/>
    <property type="evidence" value="ECO:0007669"/>
    <property type="project" value="TreeGrafter"/>
</dbReference>
<dbReference type="GO" id="GO:0005737">
    <property type="term" value="C:cytoplasm"/>
    <property type="evidence" value="ECO:0007669"/>
    <property type="project" value="TreeGrafter"/>
</dbReference>
<organism evidence="3 4">
    <name type="scientific">Cordyceps fumosorosea (strain ARSEF 2679)</name>
    <name type="common">Isaria fumosorosea</name>
    <dbReference type="NCBI Taxonomy" id="1081104"/>
    <lineage>
        <taxon>Eukaryota</taxon>
        <taxon>Fungi</taxon>
        <taxon>Dikarya</taxon>
        <taxon>Ascomycota</taxon>
        <taxon>Pezizomycotina</taxon>
        <taxon>Sordariomycetes</taxon>
        <taxon>Hypocreomycetidae</taxon>
        <taxon>Hypocreales</taxon>
        <taxon>Cordycipitaceae</taxon>
        <taxon>Cordyceps</taxon>
    </lineage>
</organism>
<evidence type="ECO:0000313" key="4">
    <source>
        <dbReference type="Proteomes" id="UP000076744"/>
    </source>
</evidence>
<gene>
    <name evidence="3" type="ORF">ISF_10011</name>
</gene>
<dbReference type="GO" id="GO:0031930">
    <property type="term" value="P:mitochondria-nucleus signaling pathway"/>
    <property type="evidence" value="ECO:0007669"/>
    <property type="project" value="TreeGrafter"/>
</dbReference>
<dbReference type="Proteomes" id="UP000076744">
    <property type="component" value="Unassembled WGS sequence"/>
</dbReference>
<name>A0A166W9C8_CORFA</name>
<proteinExistence type="predicted"/>
<feature type="compositionally biased region" description="Acidic residues" evidence="1">
    <location>
        <begin position="27"/>
        <end position="41"/>
    </location>
</feature>
<dbReference type="GO" id="GO:0006808">
    <property type="term" value="P:regulation of nitrogen utilization"/>
    <property type="evidence" value="ECO:0007669"/>
    <property type="project" value="TreeGrafter"/>
</dbReference>
<comment type="caution">
    <text evidence="3">The sequence shown here is derived from an EMBL/GenBank/DDBJ whole genome shotgun (WGS) entry which is preliminary data.</text>
</comment>
<feature type="domain" description="DUF3295" evidence="2">
    <location>
        <begin position="24"/>
        <end position="223"/>
    </location>
</feature>
<sequence>MASTTFGLQSISSQRVPWSRIPTVDESAIDDDDSSDWEDSVQDSGKSSVDANLFQRVKPKANLFSRRSLITLMLAQTELPKELQQQASHSAITVLGASANDKDEGPLMLKGVRPSNLKPIIEAPRSSIQPTIAQAVLSPQTTRRNMLASEMPESLRRHILWERQQKTSTANAVLKRRHASHDVANLRQFPEQPCLNQSEDANARSWNQHFITIAFDGYHSRGW</sequence>
<evidence type="ECO:0000313" key="3">
    <source>
        <dbReference type="EMBL" id="OAA34479.1"/>
    </source>
</evidence>
<dbReference type="Pfam" id="PF11702">
    <property type="entry name" value="DUF3295"/>
    <property type="match status" value="1"/>
</dbReference>
<dbReference type="EMBL" id="AZHB01000143">
    <property type="protein sequence ID" value="OAA34479.1"/>
    <property type="molecule type" value="Genomic_DNA"/>
</dbReference>